<dbReference type="EMBL" id="KK103108">
    <property type="protein sequence ID" value="KIY96212.1"/>
    <property type="molecule type" value="Genomic_DNA"/>
</dbReference>
<dbReference type="AlphaFoldDB" id="A0A0D2J905"/>
<keyword evidence="2" id="KW-1185">Reference proteome</keyword>
<dbReference type="RefSeq" id="XP_013895232.1">
    <property type="nucleotide sequence ID" value="XM_014039778.1"/>
</dbReference>
<evidence type="ECO:0000313" key="2">
    <source>
        <dbReference type="Proteomes" id="UP000054498"/>
    </source>
</evidence>
<reference evidence="1 2" key="1">
    <citation type="journal article" date="2013" name="BMC Genomics">
        <title>Reconstruction of the lipid metabolism for the microalga Monoraphidium neglectum from its genome sequence reveals characteristics suitable for biofuel production.</title>
        <authorList>
            <person name="Bogen C."/>
            <person name="Al-Dilaimi A."/>
            <person name="Albersmeier A."/>
            <person name="Wichmann J."/>
            <person name="Grundmann M."/>
            <person name="Rupp O."/>
            <person name="Lauersen K.J."/>
            <person name="Blifernez-Klassen O."/>
            <person name="Kalinowski J."/>
            <person name="Goesmann A."/>
            <person name="Mussgnug J.H."/>
            <person name="Kruse O."/>
        </authorList>
    </citation>
    <scope>NUCLEOTIDE SEQUENCE [LARGE SCALE GENOMIC DNA]</scope>
    <source>
        <strain evidence="1 2">SAG 48.87</strain>
    </source>
</reference>
<protein>
    <submittedName>
        <fullName evidence="1">Electron transfer flavoprotein betasubunit</fullName>
    </submittedName>
</protein>
<dbReference type="GeneID" id="25729046"/>
<dbReference type="OrthoDB" id="276685at2759"/>
<dbReference type="Gene3D" id="3.40.50.620">
    <property type="entry name" value="HUPs"/>
    <property type="match status" value="1"/>
</dbReference>
<dbReference type="STRING" id="145388.A0A0D2J905"/>
<organism evidence="1 2">
    <name type="scientific">Monoraphidium neglectum</name>
    <dbReference type="NCBI Taxonomy" id="145388"/>
    <lineage>
        <taxon>Eukaryota</taxon>
        <taxon>Viridiplantae</taxon>
        <taxon>Chlorophyta</taxon>
        <taxon>core chlorophytes</taxon>
        <taxon>Chlorophyceae</taxon>
        <taxon>CS clade</taxon>
        <taxon>Sphaeropleales</taxon>
        <taxon>Selenastraceae</taxon>
        <taxon>Monoraphidium</taxon>
    </lineage>
</organism>
<accession>A0A0D2J905</accession>
<proteinExistence type="predicted"/>
<sequence>MKSKKKPIEALSAEQLGVDTAPAYETLEVVEPSKRKGGVMVGSVRELVERLHNEAGVM</sequence>
<dbReference type="InterPro" id="IPR014729">
    <property type="entry name" value="Rossmann-like_a/b/a_fold"/>
</dbReference>
<name>A0A0D2J905_9CHLO</name>
<dbReference type="SUPFAM" id="SSF52402">
    <property type="entry name" value="Adenine nucleotide alpha hydrolases-like"/>
    <property type="match status" value="1"/>
</dbReference>
<gene>
    <name evidence="1" type="ORF">MNEG_11752</name>
</gene>
<evidence type="ECO:0000313" key="1">
    <source>
        <dbReference type="EMBL" id="KIY96212.1"/>
    </source>
</evidence>
<dbReference type="Proteomes" id="UP000054498">
    <property type="component" value="Unassembled WGS sequence"/>
</dbReference>
<dbReference type="KEGG" id="mng:MNEG_11752"/>